<evidence type="ECO:0000256" key="7">
    <source>
        <dbReference type="ARBA" id="ARBA00023015"/>
    </source>
</evidence>
<dbReference type="PROSITE" id="PS00374">
    <property type="entry name" value="MGMT"/>
    <property type="match status" value="1"/>
</dbReference>
<dbReference type="SUPFAM" id="SSF46689">
    <property type="entry name" value="Homeodomain-like"/>
    <property type="match status" value="1"/>
</dbReference>
<dbReference type="Proteomes" id="UP001238179">
    <property type="component" value="Chromosome"/>
</dbReference>
<dbReference type="InterPro" id="IPR009057">
    <property type="entry name" value="Homeodomain-like_sf"/>
</dbReference>
<dbReference type="EC" id="2.1.1.63" evidence="3"/>
<dbReference type="SUPFAM" id="SSF53155">
    <property type="entry name" value="Methylated DNA-protein cysteine methyltransferase domain"/>
    <property type="match status" value="1"/>
</dbReference>
<proteinExistence type="inferred from homology"/>
<evidence type="ECO:0000256" key="1">
    <source>
        <dbReference type="ARBA" id="ARBA00001286"/>
    </source>
</evidence>
<dbReference type="SUPFAM" id="SSF46767">
    <property type="entry name" value="Methylated DNA-protein cysteine methyltransferase, C-terminal domain"/>
    <property type="match status" value="1"/>
</dbReference>
<dbReference type="EMBL" id="AP027080">
    <property type="protein sequence ID" value="BDU72059.1"/>
    <property type="molecule type" value="Genomic_DNA"/>
</dbReference>
<dbReference type="SMART" id="SM00342">
    <property type="entry name" value="HTH_ARAC"/>
    <property type="match status" value="1"/>
</dbReference>
<keyword evidence="4 12" id="KW-0489">Methyltransferase</keyword>
<dbReference type="GO" id="GO:0006281">
    <property type="term" value="P:DNA repair"/>
    <property type="evidence" value="ECO:0007669"/>
    <property type="project" value="UniProtKB-KW"/>
</dbReference>
<dbReference type="Pfam" id="PF12833">
    <property type="entry name" value="HTH_18"/>
    <property type="match status" value="1"/>
</dbReference>
<dbReference type="AlphaFoldDB" id="A0AA48GLL3"/>
<evidence type="ECO:0000256" key="10">
    <source>
        <dbReference type="ARBA" id="ARBA00049348"/>
    </source>
</evidence>
<evidence type="ECO:0000256" key="4">
    <source>
        <dbReference type="ARBA" id="ARBA00022603"/>
    </source>
</evidence>
<evidence type="ECO:0000313" key="13">
    <source>
        <dbReference type="Proteomes" id="UP001238179"/>
    </source>
</evidence>
<dbReference type="CDD" id="cd06445">
    <property type="entry name" value="ATase"/>
    <property type="match status" value="1"/>
</dbReference>
<dbReference type="InterPro" id="IPR001497">
    <property type="entry name" value="MethylDNA_cys_MeTrfase_AS"/>
</dbReference>
<evidence type="ECO:0000259" key="11">
    <source>
        <dbReference type="PROSITE" id="PS01124"/>
    </source>
</evidence>
<evidence type="ECO:0000256" key="8">
    <source>
        <dbReference type="ARBA" id="ARBA00023163"/>
    </source>
</evidence>
<dbReference type="PANTHER" id="PTHR10815:SF13">
    <property type="entry name" value="METHYLATED-DNA--PROTEIN-CYSTEINE METHYLTRANSFERASE"/>
    <property type="match status" value="1"/>
</dbReference>
<dbReference type="InterPro" id="IPR036631">
    <property type="entry name" value="MGMT_N_sf"/>
</dbReference>
<dbReference type="InterPro" id="IPR014048">
    <property type="entry name" value="MethylDNA_cys_MeTrfase_DNA-bd"/>
</dbReference>
<dbReference type="Gene3D" id="3.30.160.70">
    <property type="entry name" value="Methylated DNA-protein cysteine methyltransferase domain"/>
    <property type="match status" value="1"/>
</dbReference>
<feature type="domain" description="HTH araC/xylS-type" evidence="11">
    <location>
        <begin position="10"/>
        <end position="107"/>
    </location>
</feature>
<dbReference type="InterPro" id="IPR036388">
    <property type="entry name" value="WH-like_DNA-bd_sf"/>
</dbReference>
<keyword evidence="7" id="KW-0805">Transcription regulation</keyword>
<evidence type="ECO:0000256" key="3">
    <source>
        <dbReference type="ARBA" id="ARBA00011918"/>
    </source>
</evidence>
<keyword evidence="6" id="KW-0227">DNA damage</keyword>
<reference evidence="13" key="1">
    <citation type="journal article" date="2023" name="Int. J. Syst. Evol. Microbiol.">
        <title>Mesoterricola silvestris gen. nov., sp. nov., Mesoterricola sediminis sp. nov., Geothrix oryzae sp. nov., Geothrix edaphica sp. nov., Geothrix rubra sp. nov., and Geothrix limicola sp. nov., six novel members of Acidobacteriota isolated from soils.</title>
        <authorList>
            <person name="Itoh H."/>
            <person name="Sugisawa Y."/>
            <person name="Mise K."/>
            <person name="Xu Z."/>
            <person name="Kuniyasu M."/>
            <person name="Ushijima N."/>
            <person name="Kawano K."/>
            <person name="Kobayashi E."/>
            <person name="Shiratori Y."/>
            <person name="Masuda Y."/>
            <person name="Senoo K."/>
        </authorList>
    </citation>
    <scope>NUCLEOTIDE SEQUENCE [LARGE SCALE GENOMIC DNA]</scope>
    <source>
        <strain evidence="13">W79</strain>
    </source>
</reference>
<dbReference type="GO" id="GO:0003700">
    <property type="term" value="F:DNA-binding transcription factor activity"/>
    <property type="evidence" value="ECO:0007669"/>
    <property type="project" value="InterPro"/>
</dbReference>
<evidence type="ECO:0000256" key="2">
    <source>
        <dbReference type="ARBA" id="ARBA00008711"/>
    </source>
</evidence>
<dbReference type="GO" id="GO:0032259">
    <property type="term" value="P:methylation"/>
    <property type="evidence" value="ECO:0007669"/>
    <property type="project" value="UniProtKB-KW"/>
</dbReference>
<dbReference type="KEGG" id="msil:METEAL_12330"/>
<sequence>MSQSDFTRCAKAIRFLCDSVREQPALAEVAAQAGVSEFHFQRMFRRWAGISPKRFLQYLTLGEAKGLLMDSRSMLDASLAVGLSSPSRLHDLFLSLECMTPGQFKEQGRGLRVGWTVVATPFGEALLAALDGRLCGLAFLEDGDPAKALAELRGRWPRADFPHDPAGLAPLAEALESRFRGEPPKPLSLLLQGSPFQLKVWEALLAIPEGRVLSYGDLARTLGDPGAARAVGAAVGRNPIALLIPCHRIIQASGALGGYHWGAARKRVILALERGRANGLLPGGGD</sequence>
<dbReference type="RefSeq" id="WP_316414963.1">
    <property type="nucleotide sequence ID" value="NZ_AP027080.1"/>
</dbReference>
<keyword evidence="9" id="KW-0234">DNA repair</keyword>
<dbReference type="InterPro" id="IPR036217">
    <property type="entry name" value="MethylDNA_cys_MeTrfase_DNAb"/>
</dbReference>
<dbReference type="Gene3D" id="1.10.10.10">
    <property type="entry name" value="Winged helix-like DNA-binding domain superfamily/Winged helix DNA-binding domain"/>
    <property type="match status" value="1"/>
</dbReference>
<dbReference type="PANTHER" id="PTHR10815">
    <property type="entry name" value="METHYLATED-DNA--PROTEIN-CYSTEINE METHYLTRANSFERASE"/>
    <property type="match status" value="1"/>
</dbReference>
<dbReference type="Pfam" id="PF01035">
    <property type="entry name" value="DNA_binding_1"/>
    <property type="match status" value="1"/>
</dbReference>
<evidence type="ECO:0000313" key="12">
    <source>
        <dbReference type="EMBL" id="BDU72059.1"/>
    </source>
</evidence>
<comment type="catalytic activity">
    <reaction evidence="1">
        <text>a 4-O-methyl-thymidine in DNA + L-cysteinyl-[protein] = a thymidine in DNA + S-methyl-L-cysteinyl-[protein]</text>
        <dbReference type="Rhea" id="RHEA:53428"/>
        <dbReference type="Rhea" id="RHEA-COMP:10131"/>
        <dbReference type="Rhea" id="RHEA-COMP:10132"/>
        <dbReference type="Rhea" id="RHEA-COMP:13555"/>
        <dbReference type="Rhea" id="RHEA-COMP:13556"/>
        <dbReference type="ChEBI" id="CHEBI:29950"/>
        <dbReference type="ChEBI" id="CHEBI:82612"/>
        <dbReference type="ChEBI" id="CHEBI:137386"/>
        <dbReference type="ChEBI" id="CHEBI:137387"/>
        <dbReference type="EC" id="2.1.1.63"/>
    </reaction>
</comment>
<accession>A0AA48GLL3</accession>
<protein>
    <recommendedName>
        <fullName evidence="3">methylated-DNA--[protein]-cysteine S-methyltransferase</fullName>
        <ecNumber evidence="3">2.1.1.63</ecNumber>
    </recommendedName>
</protein>
<dbReference type="Gene3D" id="1.10.10.60">
    <property type="entry name" value="Homeodomain-like"/>
    <property type="match status" value="1"/>
</dbReference>
<keyword evidence="5" id="KW-0808">Transferase</keyword>
<dbReference type="NCBIfam" id="TIGR00589">
    <property type="entry name" value="ogt"/>
    <property type="match status" value="1"/>
</dbReference>
<gene>
    <name evidence="12" type="ORF">METEAL_12330</name>
</gene>
<dbReference type="InterPro" id="IPR018060">
    <property type="entry name" value="HTH_AraC"/>
</dbReference>
<keyword evidence="8" id="KW-0804">Transcription</keyword>
<dbReference type="GO" id="GO:0043565">
    <property type="term" value="F:sequence-specific DNA binding"/>
    <property type="evidence" value="ECO:0007669"/>
    <property type="project" value="InterPro"/>
</dbReference>
<dbReference type="PROSITE" id="PS01124">
    <property type="entry name" value="HTH_ARAC_FAMILY_2"/>
    <property type="match status" value="1"/>
</dbReference>
<evidence type="ECO:0000256" key="6">
    <source>
        <dbReference type="ARBA" id="ARBA00022763"/>
    </source>
</evidence>
<evidence type="ECO:0000256" key="5">
    <source>
        <dbReference type="ARBA" id="ARBA00022679"/>
    </source>
</evidence>
<comment type="catalytic activity">
    <reaction evidence="10">
        <text>a 6-O-methyl-2'-deoxyguanosine in DNA + L-cysteinyl-[protein] = S-methyl-L-cysteinyl-[protein] + a 2'-deoxyguanosine in DNA</text>
        <dbReference type="Rhea" id="RHEA:24000"/>
        <dbReference type="Rhea" id="RHEA-COMP:10131"/>
        <dbReference type="Rhea" id="RHEA-COMP:10132"/>
        <dbReference type="Rhea" id="RHEA-COMP:11367"/>
        <dbReference type="Rhea" id="RHEA-COMP:11368"/>
        <dbReference type="ChEBI" id="CHEBI:29950"/>
        <dbReference type="ChEBI" id="CHEBI:82612"/>
        <dbReference type="ChEBI" id="CHEBI:85445"/>
        <dbReference type="ChEBI" id="CHEBI:85448"/>
        <dbReference type="EC" id="2.1.1.63"/>
    </reaction>
</comment>
<name>A0AA48GLL3_9BACT</name>
<comment type="similarity">
    <text evidence="2">Belongs to the MGMT family.</text>
</comment>
<dbReference type="FunFam" id="1.10.10.10:FF:000214">
    <property type="entry name" value="Methylated-DNA--protein-cysteine methyltransferase"/>
    <property type="match status" value="1"/>
</dbReference>
<dbReference type="GO" id="GO:0003908">
    <property type="term" value="F:methylated-DNA-[protein]-cysteine S-methyltransferase activity"/>
    <property type="evidence" value="ECO:0007669"/>
    <property type="project" value="UniProtKB-EC"/>
</dbReference>
<organism evidence="12 13">
    <name type="scientific">Mesoterricola silvestris</name>
    <dbReference type="NCBI Taxonomy" id="2927979"/>
    <lineage>
        <taxon>Bacteria</taxon>
        <taxon>Pseudomonadati</taxon>
        <taxon>Acidobacteriota</taxon>
        <taxon>Holophagae</taxon>
        <taxon>Holophagales</taxon>
        <taxon>Holophagaceae</taxon>
        <taxon>Mesoterricola</taxon>
    </lineage>
</organism>
<keyword evidence="13" id="KW-1185">Reference proteome</keyword>
<evidence type="ECO:0000256" key="9">
    <source>
        <dbReference type="ARBA" id="ARBA00023204"/>
    </source>
</evidence>